<dbReference type="Pfam" id="PF24626">
    <property type="entry name" value="SH3_Tf2-1"/>
    <property type="match status" value="1"/>
</dbReference>
<dbReference type="PROSITE" id="PS50994">
    <property type="entry name" value="INTEGRASE"/>
    <property type="match status" value="1"/>
</dbReference>
<reference evidence="2 3" key="1">
    <citation type="journal article" date="2022" name="G3 (Bethesda)">
        <title>Whole-genome sequence and methylome profiling of the almond [Prunus dulcis (Mill.) D.A. Webb] cultivar 'Nonpareil'.</title>
        <authorList>
            <person name="D'Amico-Willman K.M."/>
            <person name="Ouma W.Z."/>
            <person name="Meulia T."/>
            <person name="Sideli G.M."/>
            <person name="Gradziel T.M."/>
            <person name="Fresnedo-Ramirez J."/>
        </authorList>
    </citation>
    <scope>NUCLEOTIDE SEQUENCE [LARGE SCALE GENOMIC DNA]</scope>
    <source>
        <strain evidence="2">Clone GOH B32 T37-40</strain>
    </source>
</reference>
<name>A0AAD4ZHF9_PRUDU</name>
<accession>A0AAD4ZHF9</accession>
<sequence>MSDRDAKFTSQFWRCLQEAMGTKLQFGTTFRLQTDGQSERTIQTLEDMLRSCVLQLKDTWDSHLALIEFAYNNSYHSSIETTPYEELYGRQCRTHIRWNEGVMRFGKHGKLSPRYIGPYEIIEHIGLVAYKLALPQELSQIHDVFHVSIIRKYMLDPSHVLERQPVELREDLTYEEQHV</sequence>
<dbReference type="PANTHER" id="PTHR46148">
    <property type="entry name" value="CHROMO DOMAIN-CONTAINING PROTEIN"/>
    <property type="match status" value="1"/>
</dbReference>
<comment type="caution">
    <text evidence="2">The sequence shown here is derived from an EMBL/GenBank/DDBJ whole genome shotgun (WGS) entry which is preliminary data.</text>
</comment>
<evidence type="ECO:0000259" key="1">
    <source>
        <dbReference type="PROSITE" id="PS50994"/>
    </source>
</evidence>
<protein>
    <recommendedName>
        <fullName evidence="1">Integrase catalytic domain-containing protein</fullName>
    </recommendedName>
</protein>
<dbReference type="PANTHER" id="PTHR46148:SF60">
    <property type="entry name" value="CHROMO DOMAIN-CONTAINING PROTEIN"/>
    <property type="match status" value="1"/>
</dbReference>
<gene>
    <name evidence="2" type="ORF">L3X38_013893</name>
</gene>
<organism evidence="2 3">
    <name type="scientific">Prunus dulcis</name>
    <name type="common">Almond</name>
    <name type="synonym">Amygdalus dulcis</name>
    <dbReference type="NCBI Taxonomy" id="3755"/>
    <lineage>
        <taxon>Eukaryota</taxon>
        <taxon>Viridiplantae</taxon>
        <taxon>Streptophyta</taxon>
        <taxon>Embryophyta</taxon>
        <taxon>Tracheophyta</taxon>
        <taxon>Spermatophyta</taxon>
        <taxon>Magnoliopsida</taxon>
        <taxon>eudicotyledons</taxon>
        <taxon>Gunneridae</taxon>
        <taxon>Pentapetalae</taxon>
        <taxon>rosids</taxon>
        <taxon>fabids</taxon>
        <taxon>Rosales</taxon>
        <taxon>Rosaceae</taxon>
        <taxon>Amygdaloideae</taxon>
        <taxon>Amygdaleae</taxon>
        <taxon>Prunus</taxon>
    </lineage>
</organism>
<dbReference type="EMBL" id="JAJFAZ020000002">
    <property type="protein sequence ID" value="KAI5346014.1"/>
    <property type="molecule type" value="Genomic_DNA"/>
</dbReference>
<keyword evidence="3" id="KW-1185">Reference proteome</keyword>
<dbReference type="Gene3D" id="3.30.420.10">
    <property type="entry name" value="Ribonuclease H-like superfamily/Ribonuclease H"/>
    <property type="match status" value="1"/>
</dbReference>
<dbReference type="InterPro" id="IPR036397">
    <property type="entry name" value="RNaseH_sf"/>
</dbReference>
<dbReference type="AlphaFoldDB" id="A0AAD4ZHF9"/>
<dbReference type="InterPro" id="IPR012337">
    <property type="entry name" value="RNaseH-like_sf"/>
</dbReference>
<feature type="domain" description="Integrase catalytic" evidence="1">
    <location>
        <begin position="1"/>
        <end position="91"/>
    </location>
</feature>
<dbReference type="InterPro" id="IPR056924">
    <property type="entry name" value="SH3_Tf2-1"/>
</dbReference>
<evidence type="ECO:0000313" key="2">
    <source>
        <dbReference type="EMBL" id="KAI5346014.1"/>
    </source>
</evidence>
<dbReference type="GO" id="GO:0003676">
    <property type="term" value="F:nucleic acid binding"/>
    <property type="evidence" value="ECO:0007669"/>
    <property type="project" value="InterPro"/>
</dbReference>
<dbReference type="SUPFAM" id="SSF53098">
    <property type="entry name" value="Ribonuclease H-like"/>
    <property type="match status" value="1"/>
</dbReference>
<evidence type="ECO:0000313" key="3">
    <source>
        <dbReference type="Proteomes" id="UP001054821"/>
    </source>
</evidence>
<dbReference type="Proteomes" id="UP001054821">
    <property type="component" value="Chromosome 2"/>
</dbReference>
<dbReference type="GO" id="GO:0015074">
    <property type="term" value="P:DNA integration"/>
    <property type="evidence" value="ECO:0007669"/>
    <property type="project" value="InterPro"/>
</dbReference>
<dbReference type="InterPro" id="IPR001584">
    <property type="entry name" value="Integrase_cat-core"/>
</dbReference>
<proteinExistence type="predicted"/>